<dbReference type="EMBL" id="JAUIZM010000001">
    <property type="protein sequence ID" value="KAK1402472.1"/>
    <property type="molecule type" value="Genomic_DNA"/>
</dbReference>
<feature type="compositionally biased region" description="Basic and acidic residues" evidence="1">
    <location>
        <begin position="76"/>
        <end position="89"/>
    </location>
</feature>
<feature type="region of interest" description="Disordered" evidence="1">
    <location>
        <begin position="76"/>
        <end position="105"/>
    </location>
</feature>
<feature type="compositionally biased region" description="Polar residues" evidence="1">
    <location>
        <begin position="127"/>
        <end position="137"/>
    </location>
</feature>
<evidence type="ECO:0008006" key="4">
    <source>
        <dbReference type="Google" id="ProtNLM"/>
    </source>
</evidence>
<proteinExistence type="predicted"/>
<evidence type="ECO:0000313" key="3">
    <source>
        <dbReference type="Proteomes" id="UP001237642"/>
    </source>
</evidence>
<evidence type="ECO:0000256" key="1">
    <source>
        <dbReference type="SAM" id="MobiDB-lite"/>
    </source>
</evidence>
<feature type="region of interest" description="Disordered" evidence="1">
    <location>
        <begin position="117"/>
        <end position="137"/>
    </location>
</feature>
<dbReference type="Proteomes" id="UP001237642">
    <property type="component" value="Unassembled WGS sequence"/>
</dbReference>
<dbReference type="InterPro" id="IPR036093">
    <property type="entry name" value="NAC_dom_sf"/>
</dbReference>
<dbReference type="GO" id="GO:0003677">
    <property type="term" value="F:DNA binding"/>
    <property type="evidence" value="ECO:0007669"/>
    <property type="project" value="InterPro"/>
</dbReference>
<accession>A0AAD8JDR6</accession>
<sequence length="137" mass="16045">MASSYRRASAFVKPDSFPSSYDSRKKSEGTQLLIKRTLVYYLKAANVKGRGQKTNWIMHDVNEKIVLCGVYERTKQNKDTETKEEEIKSTQESQQKNTAEETKEESVCVDLIKKIDQSHQRHDQHKTLLQQQRRNRI</sequence>
<keyword evidence="3" id="KW-1185">Reference proteome</keyword>
<reference evidence="2" key="2">
    <citation type="submission" date="2023-05" db="EMBL/GenBank/DDBJ databases">
        <authorList>
            <person name="Schelkunov M.I."/>
        </authorList>
    </citation>
    <scope>NUCLEOTIDE SEQUENCE</scope>
    <source>
        <strain evidence="2">Hsosn_3</strain>
        <tissue evidence="2">Leaf</tissue>
    </source>
</reference>
<evidence type="ECO:0000313" key="2">
    <source>
        <dbReference type="EMBL" id="KAK1402472.1"/>
    </source>
</evidence>
<reference evidence="2" key="1">
    <citation type="submission" date="2023-02" db="EMBL/GenBank/DDBJ databases">
        <title>Genome of toxic invasive species Heracleum sosnowskyi carries increased number of genes despite the absence of recent whole-genome duplications.</title>
        <authorList>
            <person name="Schelkunov M."/>
            <person name="Shtratnikova V."/>
            <person name="Makarenko M."/>
            <person name="Klepikova A."/>
            <person name="Omelchenko D."/>
            <person name="Novikova G."/>
            <person name="Obukhova E."/>
            <person name="Bogdanov V."/>
            <person name="Penin A."/>
            <person name="Logacheva M."/>
        </authorList>
    </citation>
    <scope>NUCLEOTIDE SEQUENCE</scope>
    <source>
        <strain evidence="2">Hsosn_3</strain>
        <tissue evidence="2">Leaf</tissue>
    </source>
</reference>
<protein>
    <recommendedName>
        <fullName evidence="4">NAC domain-containing protein</fullName>
    </recommendedName>
</protein>
<name>A0AAD8JDR6_9APIA</name>
<comment type="caution">
    <text evidence="2">The sequence shown here is derived from an EMBL/GenBank/DDBJ whole genome shotgun (WGS) entry which is preliminary data.</text>
</comment>
<dbReference type="SUPFAM" id="SSF101941">
    <property type="entry name" value="NAC domain"/>
    <property type="match status" value="1"/>
</dbReference>
<gene>
    <name evidence="2" type="ORF">POM88_002077</name>
</gene>
<dbReference type="GO" id="GO:0006355">
    <property type="term" value="P:regulation of DNA-templated transcription"/>
    <property type="evidence" value="ECO:0007669"/>
    <property type="project" value="InterPro"/>
</dbReference>
<dbReference type="AlphaFoldDB" id="A0AAD8JDR6"/>
<organism evidence="2 3">
    <name type="scientific">Heracleum sosnowskyi</name>
    <dbReference type="NCBI Taxonomy" id="360622"/>
    <lineage>
        <taxon>Eukaryota</taxon>
        <taxon>Viridiplantae</taxon>
        <taxon>Streptophyta</taxon>
        <taxon>Embryophyta</taxon>
        <taxon>Tracheophyta</taxon>
        <taxon>Spermatophyta</taxon>
        <taxon>Magnoliopsida</taxon>
        <taxon>eudicotyledons</taxon>
        <taxon>Gunneridae</taxon>
        <taxon>Pentapetalae</taxon>
        <taxon>asterids</taxon>
        <taxon>campanulids</taxon>
        <taxon>Apiales</taxon>
        <taxon>Apiaceae</taxon>
        <taxon>Apioideae</taxon>
        <taxon>apioid superclade</taxon>
        <taxon>Tordylieae</taxon>
        <taxon>Tordyliinae</taxon>
        <taxon>Heracleum</taxon>
    </lineage>
</organism>